<dbReference type="InterPro" id="IPR009060">
    <property type="entry name" value="UBA-like_sf"/>
</dbReference>
<dbReference type="Gene3D" id="3.90.70.10">
    <property type="entry name" value="Cysteine proteinases"/>
    <property type="match status" value="1"/>
</dbReference>
<dbReference type="Pfam" id="PF00627">
    <property type="entry name" value="UBA"/>
    <property type="match status" value="1"/>
</dbReference>
<dbReference type="EMBL" id="MPUH01000112">
    <property type="protein sequence ID" value="OMJ90050.1"/>
    <property type="molecule type" value="Genomic_DNA"/>
</dbReference>
<reference evidence="10 11" key="1">
    <citation type="submission" date="2016-11" db="EMBL/GenBank/DDBJ databases">
        <title>The macronuclear genome of Stentor coeruleus: a giant cell with tiny introns.</title>
        <authorList>
            <person name="Slabodnick M."/>
            <person name="Ruby J.G."/>
            <person name="Reiff S.B."/>
            <person name="Swart E.C."/>
            <person name="Gosai S."/>
            <person name="Prabakaran S."/>
            <person name="Witkowska E."/>
            <person name="Larue G.E."/>
            <person name="Fisher S."/>
            <person name="Freeman R.M."/>
            <person name="Gunawardena J."/>
            <person name="Chu W."/>
            <person name="Stover N.A."/>
            <person name="Gregory B.D."/>
            <person name="Nowacki M."/>
            <person name="Derisi J."/>
            <person name="Roy S.W."/>
            <person name="Marshall W.F."/>
            <person name="Sood P."/>
        </authorList>
    </citation>
    <scope>NUCLEOTIDE SEQUENCE [LARGE SCALE GENOMIC DNA]</scope>
    <source>
        <strain evidence="10">WM001</strain>
    </source>
</reference>
<dbReference type="SUPFAM" id="SSF54001">
    <property type="entry name" value="Cysteine proteinases"/>
    <property type="match status" value="1"/>
</dbReference>
<feature type="domain" description="UBA" evidence="8">
    <location>
        <begin position="3"/>
        <end position="43"/>
    </location>
</feature>
<keyword evidence="4" id="KW-0833">Ubl conjugation pathway</keyword>
<comment type="caution">
    <text evidence="10">The sequence shown here is derived from an EMBL/GenBank/DDBJ whole genome shotgun (WGS) entry which is preliminary data.</text>
</comment>
<dbReference type="PROSITE" id="PS50235">
    <property type="entry name" value="USP_3"/>
    <property type="match status" value="1"/>
</dbReference>
<comment type="catalytic activity">
    <reaction evidence="1">
        <text>Thiol-dependent hydrolysis of ester, thioester, amide, peptide and isopeptide bonds formed by the C-terminal Gly of ubiquitin (a 76-residue protein attached to proteins as an intracellular targeting signal).</text>
        <dbReference type="EC" id="3.4.19.12"/>
    </reaction>
</comment>
<evidence type="ECO:0000259" key="9">
    <source>
        <dbReference type="PROSITE" id="PS50235"/>
    </source>
</evidence>
<dbReference type="InterPro" id="IPR028889">
    <property type="entry name" value="USP"/>
</dbReference>
<dbReference type="InterPro" id="IPR038765">
    <property type="entry name" value="Papain-like_cys_pep_sf"/>
</dbReference>
<sequence>MGNQKKEAIKKLMEMGFDEPTVISALDNCDGNQESALEYILSSAFNKPSIPYRQNPNVPVNIKPGEDDMQKAIALSIKENSKSQPIEIKERDQSIPLGLKNTSSIPFFSSLIQIYYSLPFFRKLILSQSIIIQTEDPRKKKLFKLISELNLLFKLMETSKMKYEDTVGVVNAFADIDGAQLVNNEKSHVGDFSMRFVSRVEEGLRYLNSQSDEEIVKAKEDMSFLIEGSMLSGMFFGKMIPKIRAKKPDGVKIREELGPLTFGKFEVEVDKKEIYEAWRSALAKEIDLFQVAEGVNVKAKQINWIDILPGVLIFEINRLTTDSKGNISKAIKPFSFPMTLYPGRFLLKNSKKTVKLQRTMANKKKSLKQLENTIESFENFNNRKQNISQMLKLCSNFLENQNNQELKIGNDEIYVDPPLPIEKKPTLEIACKVIGDYSEKVQSTLEEMKEKLRTCEKDVENIFDEEKFKKSEYELHAVIVHDGDVAGGQVYAYMKRNGMWKKFHDINVTEIGEKSVIFDSLGEYGISGACCLIYVDNNLLREN</sequence>
<dbReference type="Proteomes" id="UP000187209">
    <property type="component" value="Unassembled WGS sequence"/>
</dbReference>
<evidence type="ECO:0000256" key="4">
    <source>
        <dbReference type="ARBA" id="ARBA00022786"/>
    </source>
</evidence>
<evidence type="ECO:0000256" key="1">
    <source>
        <dbReference type="ARBA" id="ARBA00000707"/>
    </source>
</evidence>
<dbReference type="InterPro" id="IPR001394">
    <property type="entry name" value="Peptidase_C19_UCH"/>
</dbReference>
<keyword evidence="5" id="KW-0378">Hydrolase</keyword>
<accession>A0A1R2CM81</accession>
<name>A0A1R2CM81_9CILI</name>
<gene>
    <name evidence="10" type="ORF">SteCoe_7732</name>
</gene>
<evidence type="ECO:0000256" key="5">
    <source>
        <dbReference type="ARBA" id="ARBA00022801"/>
    </source>
</evidence>
<evidence type="ECO:0000256" key="6">
    <source>
        <dbReference type="ARBA" id="ARBA00022807"/>
    </source>
</evidence>
<dbReference type="EC" id="3.4.19.12" evidence="2"/>
<dbReference type="AlphaFoldDB" id="A0A1R2CM81"/>
<dbReference type="PANTHER" id="PTHR43982:SF6">
    <property type="entry name" value="UBIQUITIN CARBOXYL-TERMINAL HYDROLASE 2-RELATED"/>
    <property type="match status" value="1"/>
</dbReference>
<evidence type="ECO:0000259" key="8">
    <source>
        <dbReference type="PROSITE" id="PS50030"/>
    </source>
</evidence>
<evidence type="ECO:0000256" key="3">
    <source>
        <dbReference type="ARBA" id="ARBA00022670"/>
    </source>
</evidence>
<evidence type="ECO:0000313" key="10">
    <source>
        <dbReference type="EMBL" id="OMJ90050.1"/>
    </source>
</evidence>
<feature type="domain" description="USP" evidence="9">
    <location>
        <begin position="97"/>
        <end position="537"/>
    </location>
</feature>
<keyword evidence="11" id="KW-1185">Reference proteome</keyword>
<evidence type="ECO:0000256" key="2">
    <source>
        <dbReference type="ARBA" id="ARBA00012759"/>
    </source>
</evidence>
<dbReference type="SUPFAM" id="SSF46934">
    <property type="entry name" value="UBA-like"/>
    <property type="match status" value="1"/>
</dbReference>
<keyword evidence="6" id="KW-0788">Thiol protease</keyword>
<protein>
    <recommendedName>
        <fullName evidence="2">ubiquitinyl hydrolase 1</fullName>
        <ecNumber evidence="2">3.4.19.12</ecNumber>
    </recommendedName>
</protein>
<dbReference type="GO" id="GO:0043161">
    <property type="term" value="P:proteasome-mediated ubiquitin-dependent protein catabolic process"/>
    <property type="evidence" value="ECO:0007669"/>
    <property type="project" value="InterPro"/>
</dbReference>
<dbReference type="GO" id="GO:0070628">
    <property type="term" value="F:proteasome binding"/>
    <property type="evidence" value="ECO:0007669"/>
    <property type="project" value="TreeGrafter"/>
</dbReference>
<feature type="coiled-coil region" evidence="7">
    <location>
        <begin position="438"/>
        <end position="465"/>
    </location>
</feature>
<keyword evidence="7" id="KW-0175">Coiled coil</keyword>
<dbReference type="InterPro" id="IPR015940">
    <property type="entry name" value="UBA"/>
</dbReference>
<dbReference type="Gene3D" id="1.10.8.10">
    <property type="entry name" value="DNA helicase RuvA subunit, C-terminal domain"/>
    <property type="match status" value="1"/>
</dbReference>
<dbReference type="SMART" id="SM00165">
    <property type="entry name" value="UBA"/>
    <property type="match status" value="1"/>
</dbReference>
<dbReference type="GO" id="GO:0061136">
    <property type="term" value="P:regulation of proteasomal protein catabolic process"/>
    <property type="evidence" value="ECO:0007669"/>
    <property type="project" value="TreeGrafter"/>
</dbReference>
<dbReference type="Pfam" id="PF00443">
    <property type="entry name" value="UCH"/>
    <property type="match status" value="1"/>
</dbReference>
<feature type="coiled-coil region" evidence="7">
    <location>
        <begin position="353"/>
        <end position="387"/>
    </location>
</feature>
<dbReference type="OrthoDB" id="2420415at2759"/>
<dbReference type="InterPro" id="IPR044635">
    <property type="entry name" value="UBP14-like"/>
</dbReference>
<dbReference type="PANTHER" id="PTHR43982">
    <property type="entry name" value="UBIQUITIN CARBOXYL-TERMINAL HYDROLASE"/>
    <property type="match status" value="1"/>
</dbReference>
<dbReference type="PROSITE" id="PS50030">
    <property type="entry name" value="UBA"/>
    <property type="match status" value="1"/>
</dbReference>
<proteinExistence type="predicted"/>
<evidence type="ECO:0000256" key="7">
    <source>
        <dbReference type="SAM" id="Coils"/>
    </source>
</evidence>
<organism evidence="10 11">
    <name type="scientific">Stentor coeruleus</name>
    <dbReference type="NCBI Taxonomy" id="5963"/>
    <lineage>
        <taxon>Eukaryota</taxon>
        <taxon>Sar</taxon>
        <taxon>Alveolata</taxon>
        <taxon>Ciliophora</taxon>
        <taxon>Postciliodesmatophora</taxon>
        <taxon>Heterotrichea</taxon>
        <taxon>Heterotrichida</taxon>
        <taxon>Stentoridae</taxon>
        <taxon>Stentor</taxon>
    </lineage>
</organism>
<evidence type="ECO:0000313" key="11">
    <source>
        <dbReference type="Proteomes" id="UP000187209"/>
    </source>
</evidence>
<dbReference type="GO" id="GO:0016579">
    <property type="term" value="P:protein deubiquitination"/>
    <property type="evidence" value="ECO:0007669"/>
    <property type="project" value="InterPro"/>
</dbReference>
<dbReference type="GO" id="GO:0004843">
    <property type="term" value="F:cysteine-type deubiquitinase activity"/>
    <property type="evidence" value="ECO:0007669"/>
    <property type="project" value="UniProtKB-EC"/>
</dbReference>
<keyword evidence="3" id="KW-0645">Protease</keyword>